<dbReference type="AlphaFoldDB" id="A0A8S2UK39"/>
<reference evidence="1" key="1">
    <citation type="submission" date="2021-02" db="EMBL/GenBank/DDBJ databases">
        <authorList>
            <person name="Nowell W R."/>
        </authorList>
    </citation>
    <scope>NUCLEOTIDE SEQUENCE</scope>
</reference>
<protein>
    <submittedName>
        <fullName evidence="1">Uncharacterized protein</fullName>
    </submittedName>
</protein>
<accession>A0A8S2UK39</accession>
<name>A0A8S2UK39_9BILA</name>
<evidence type="ECO:0000313" key="1">
    <source>
        <dbReference type="EMBL" id="CAF4347495.1"/>
    </source>
</evidence>
<sequence>NFAWKELREFRHSTSRTSLDASSNSGIPGYSWELLRTPELLEASIDIQQLSKLHNLFWDGIPGIPSMRNS</sequence>
<evidence type="ECO:0000313" key="2">
    <source>
        <dbReference type="Proteomes" id="UP000682733"/>
    </source>
</evidence>
<organism evidence="1 2">
    <name type="scientific">Didymodactylos carnosus</name>
    <dbReference type="NCBI Taxonomy" id="1234261"/>
    <lineage>
        <taxon>Eukaryota</taxon>
        <taxon>Metazoa</taxon>
        <taxon>Spiralia</taxon>
        <taxon>Gnathifera</taxon>
        <taxon>Rotifera</taxon>
        <taxon>Eurotatoria</taxon>
        <taxon>Bdelloidea</taxon>
        <taxon>Philodinida</taxon>
        <taxon>Philodinidae</taxon>
        <taxon>Didymodactylos</taxon>
    </lineage>
</organism>
<comment type="caution">
    <text evidence="1">The sequence shown here is derived from an EMBL/GenBank/DDBJ whole genome shotgun (WGS) entry which is preliminary data.</text>
</comment>
<proteinExistence type="predicted"/>
<gene>
    <name evidence="1" type="ORF">TMI583_LOCUS40902</name>
</gene>
<dbReference type="EMBL" id="CAJOBA010063765">
    <property type="protein sequence ID" value="CAF4347495.1"/>
    <property type="molecule type" value="Genomic_DNA"/>
</dbReference>
<dbReference type="Proteomes" id="UP000682733">
    <property type="component" value="Unassembled WGS sequence"/>
</dbReference>
<feature type="non-terminal residue" evidence="1">
    <location>
        <position position="1"/>
    </location>
</feature>